<feature type="domain" description="Methyltransferase type 11" evidence="1">
    <location>
        <begin position="50"/>
        <end position="136"/>
    </location>
</feature>
<dbReference type="InterPro" id="IPR050508">
    <property type="entry name" value="Methyltransf_Superfamily"/>
</dbReference>
<organism evidence="2 3">
    <name type="scientific">Chitinivorax tropicus</name>
    <dbReference type="NCBI Taxonomy" id="714531"/>
    <lineage>
        <taxon>Bacteria</taxon>
        <taxon>Pseudomonadati</taxon>
        <taxon>Pseudomonadota</taxon>
        <taxon>Betaproteobacteria</taxon>
        <taxon>Chitinivorax</taxon>
    </lineage>
</organism>
<reference evidence="2 3" key="1">
    <citation type="submission" date="2020-08" db="EMBL/GenBank/DDBJ databases">
        <title>Genomic Encyclopedia of Type Strains, Phase IV (KMG-IV): sequencing the most valuable type-strain genomes for metagenomic binning, comparative biology and taxonomic classification.</title>
        <authorList>
            <person name="Goeker M."/>
        </authorList>
    </citation>
    <scope>NUCLEOTIDE SEQUENCE [LARGE SCALE GENOMIC DNA]</scope>
    <source>
        <strain evidence="2 3">DSM 27165</strain>
    </source>
</reference>
<dbReference type="EMBL" id="JACHHY010000002">
    <property type="protein sequence ID" value="MBB5017192.1"/>
    <property type="molecule type" value="Genomic_DNA"/>
</dbReference>
<evidence type="ECO:0000313" key="3">
    <source>
        <dbReference type="Proteomes" id="UP000575898"/>
    </source>
</evidence>
<dbReference type="SUPFAM" id="SSF53335">
    <property type="entry name" value="S-adenosyl-L-methionine-dependent methyltransferases"/>
    <property type="match status" value="1"/>
</dbReference>
<accession>A0A840MKF8</accession>
<evidence type="ECO:0000259" key="1">
    <source>
        <dbReference type="Pfam" id="PF08241"/>
    </source>
</evidence>
<comment type="caution">
    <text evidence="2">The sequence shown here is derived from an EMBL/GenBank/DDBJ whole genome shotgun (WGS) entry which is preliminary data.</text>
</comment>
<protein>
    <submittedName>
        <fullName evidence="2">Ubiquinone/menaquinone biosynthesis C-methylase UbiE</fullName>
    </submittedName>
</protein>
<sequence length="223" mass="25501">MDLIRKYYDQLAREYDHDRFGNSYGRFIDQAERHILSSWLPQTRHAPTADLACGTGRLLAFADIGIDLSANMLAEARQKWPERPLIHATAQQLPLPDESVQTVFAFHLLMHLEPDICARILNEAHRVLKPGGLLILDFPSARRRGKRTRATPAGAWHGSTSYTLQDITHMAQGFRLKTHTGLLWLPIHRLPRAIRSYMTLVDRALSRLMPEWSSYLVICLEKA</sequence>
<keyword evidence="3" id="KW-1185">Reference proteome</keyword>
<keyword evidence="2" id="KW-0808">Transferase</keyword>
<dbReference type="Pfam" id="PF08241">
    <property type="entry name" value="Methyltransf_11"/>
    <property type="match status" value="1"/>
</dbReference>
<dbReference type="InterPro" id="IPR029063">
    <property type="entry name" value="SAM-dependent_MTases_sf"/>
</dbReference>
<evidence type="ECO:0000313" key="2">
    <source>
        <dbReference type="EMBL" id="MBB5017192.1"/>
    </source>
</evidence>
<dbReference type="GO" id="GO:0032259">
    <property type="term" value="P:methylation"/>
    <property type="evidence" value="ECO:0007669"/>
    <property type="project" value="UniProtKB-KW"/>
</dbReference>
<dbReference type="InterPro" id="IPR013216">
    <property type="entry name" value="Methyltransf_11"/>
</dbReference>
<gene>
    <name evidence="2" type="ORF">HNQ59_000454</name>
</gene>
<keyword evidence="2" id="KW-0830">Ubiquinone</keyword>
<dbReference type="CDD" id="cd02440">
    <property type="entry name" value="AdoMet_MTases"/>
    <property type="match status" value="1"/>
</dbReference>
<name>A0A840MKF8_9PROT</name>
<keyword evidence="2" id="KW-0489">Methyltransferase</keyword>
<dbReference type="PANTHER" id="PTHR42912">
    <property type="entry name" value="METHYLTRANSFERASE"/>
    <property type="match status" value="1"/>
</dbReference>
<dbReference type="Gene3D" id="3.40.50.150">
    <property type="entry name" value="Vaccinia Virus protein VP39"/>
    <property type="match status" value="1"/>
</dbReference>
<dbReference type="AlphaFoldDB" id="A0A840MKF8"/>
<proteinExistence type="predicted"/>
<dbReference type="GO" id="GO:0008757">
    <property type="term" value="F:S-adenosylmethionine-dependent methyltransferase activity"/>
    <property type="evidence" value="ECO:0007669"/>
    <property type="project" value="InterPro"/>
</dbReference>
<dbReference type="Proteomes" id="UP000575898">
    <property type="component" value="Unassembled WGS sequence"/>
</dbReference>
<dbReference type="RefSeq" id="WP_184034621.1">
    <property type="nucleotide sequence ID" value="NZ_JACHHY010000002.1"/>
</dbReference>